<dbReference type="STRING" id="1447875.A0A2B7WEA1"/>
<evidence type="ECO:0000313" key="2">
    <source>
        <dbReference type="Proteomes" id="UP000223968"/>
    </source>
</evidence>
<evidence type="ECO:0000313" key="1">
    <source>
        <dbReference type="EMBL" id="PGG94918.1"/>
    </source>
</evidence>
<name>A0A2B7WEA1_9EURO</name>
<accession>A0A2B7WEA1</accession>
<organism evidence="1 2">
    <name type="scientific">Helicocarpus griseus UAMH5409</name>
    <dbReference type="NCBI Taxonomy" id="1447875"/>
    <lineage>
        <taxon>Eukaryota</taxon>
        <taxon>Fungi</taxon>
        <taxon>Dikarya</taxon>
        <taxon>Ascomycota</taxon>
        <taxon>Pezizomycotina</taxon>
        <taxon>Eurotiomycetes</taxon>
        <taxon>Eurotiomycetidae</taxon>
        <taxon>Onygenales</taxon>
        <taxon>Ajellomycetaceae</taxon>
        <taxon>Helicocarpus</taxon>
    </lineage>
</organism>
<gene>
    <name evidence="1" type="ORF">AJ79_10361</name>
</gene>
<dbReference type="AlphaFoldDB" id="A0A2B7WEA1"/>
<proteinExistence type="predicted"/>
<sequence>MKTVAQALEQANYKEPSSNIAELCDQVQMLAAENEQMLADSKPLSNGKEPDFDQWYSRMMSKLAVNADHFLDDMAKMSYVENQTEGDVAHHIASHMQIDHLNCYTSAEEIFDHLK</sequence>
<keyword evidence="2" id="KW-1185">Reference proteome</keyword>
<reference evidence="1 2" key="1">
    <citation type="submission" date="2017-10" db="EMBL/GenBank/DDBJ databases">
        <title>Comparative genomics in systemic dimorphic fungi from Ajellomycetaceae.</title>
        <authorList>
            <person name="Munoz J.F."/>
            <person name="Mcewen J.G."/>
            <person name="Clay O.K."/>
            <person name="Cuomo C.A."/>
        </authorList>
    </citation>
    <scope>NUCLEOTIDE SEQUENCE [LARGE SCALE GENOMIC DNA]</scope>
    <source>
        <strain evidence="1 2">UAMH5409</strain>
    </source>
</reference>
<protein>
    <submittedName>
        <fullName evidence="1">Uncharacterized protein</fullName>
    </submittedName>
</protein>
<dbReference type="OrthoDB" id="4206427at2759"/>
<dbReference type="Proteomes" id="UP000223968">
    <property type="component" value="Unassembled WGS sequence"/>
</dbReference>
<dbReference type="EMBL" id="PDNB01000527">
    <property type="protein sequence ID" value="PGG94918.1"/>
    <property type="molecule type" value="Genomic_DNA"/>
</dbReference>
<comment type="caution">
    <text evidence="1">The sequence shown here is derived from an EMBL/GenBank/DDBJ whole genome shotgun (WGS) entry which is preliminary data.</text>
</comment>